<dbReference type="Gene3D" id="3.40.30.10">
    <property type="entry name" value="Glutaredoxin"/>
    <property type="match status" value="1"/>
</dbReference>
<dbReference type="InterPro" id="IPR011899">
    <property type="entry name" value="Glutaredoxin_euk/vir"/>
</dbReference>
<comment type="function">
    <text evidence="1">Has a glutathione-disulfide oxidoreductase activity in the presence of NADPH and glutathione reductase. Reduces low molecular weight disulfides and proteins.</text>
</comment>
<comment type="caution">
    <text evidence="12">The sequence shown here is derived from an EMBL/GenBank/DDBJ whole genome shotgun (WGS) entry which is preliminary data.</text>
</comment>
<reference evidence="12" key="1">
    <citation type="journal article" date="2023" name="G3 (Bethesda)">
        <title>Whole genome assemblies of Zophobas morio and Tenebrio molitor.</title>
        <authorList>
            <person name="Kaur S."/>
            <person name="Stinson S.A."/>
            <person name="diCenzo G.C."/>
        </authorList>
    </citation>
    <scope>NUCLEOTIDE SEQUENCE</scope>
    <source>
        <strain evidence="12">QUZm001</strain>
    </source>
</reference>
<dbReference type="InterPro" id="IPR036249">
    <property type="entry name" value="Thioredoxin-like_sf"/>
</dbReference>
<protein>
    <recommendedName>
        <fullName evidence="10">Glutaredoxin-2, mitochondrial</fullName>
    </recommendedName>
</protein>
<evidence type="ECO:0000256" key="6">
    <source>
        <dbReference type="ARBA" id="ARBA00023206"/>
    </source>
</evidence>
<dbReference type="Pfam" id="PF00462">
    <property type="entry name" value="Glutaredoxin"/>
    <property type="match status" value="1"/>
</dbReference>
<gene>
    <name evidence="12" type="ORF">Zmor_024786</name>
</gene>
<keyword evidence="3" id="KW-0813">Transport</keyword>
<evidence type="ECO:0000256" key="1">
    <source>
        <dbReference type="ARBA" id="ARBA00002549"/>
    </source>
</evidence>
<dbReference type="GO" id="GO:0034599">
    <property type="term" value="P:cellular response to oxidative stress"/>
    <property type="evidence" value="ECO:0007669"/>
    <property type="project" value="TreeGrafter"/>
</dbReference>
<comment type="similarity">
    <text evidence="2">Belongs to the glutaredoxin family.</text>
</comment>
<evidence type="ECO:0000256" key="7">
    <source>
        <dbReference type="ARBA" id="ARBA00023284"/>
    </source>
</evidence>
<dbReference type="InterPro" id="IPR014025">
    <property type="entry name" value="Glutaredoxin_subgr"/>
</dbReference>
<dbReference type="PANTHER" id="PTHR45694">
    <property type="entry name" value="GLUTAREDOXIN 2"/>
    <property type="match status" value="1"/>
</dbReference>
<dbReference type="Proteomes" id="UP001168821">
    <property type="component" value="Unassembled WGS sequence"/>
</dbReference>
<keyword evidence="7" id="KW-0676">Redox-active center</keyword>
<evidence type="ECO:0000313" key="13">
    <source>
        <dbReference type="Proteomes" id="UP001168821"/>
    </source>
</evidence>
<dbReference type="CDD" id="cd03419">
    <property type="entry name" value="GRX_GRXh_1_2_like"/>
    <property type="match status" value="1"/>
</dbReference>
<evidence type="ECO:0000256" key="5">
    <source>
        <dbReference type="ARBA" id="ARBA00023157"/>
    </source>
</evidence>
<evidence type="ECO:0000313" key="12">
    <source>
        <dbReference type="EMBL" id="KAJ3647259.1"/>
    </source>
</evidence>
<dbReference type="GO" id="GO:0005737">
    <property type="term" value="C:cytoplasm"/>
    <property type="evidence" value="ECO:0007669"/>
    <property type="project" value="TreeGrafter"/>
</dbReference>
<dbReference type="PANTHER" id="PTHR45694:SF5">
    <property type="entry name" value="GLUTAREDOXIN 2"/>
    <property type="match status" value="1"/>
</dbReference>
<dbReference type="GO" id="GO:0015038">
    <property type="term" value="F:glutathione disulfide oxidoreductase activity"/>
    <property type="evidence" value="ECO:0007669"/>
    <property type="project" value="TreeGrafter"/>
</dbReference>
<evidence type="ECO:0000256" key="8">
    <source>
        <dbReference type="ARBA" id="ARBA00037470"/>
    </source>
</evidence>
<organism evidence="12 13">
    <name type="scientific">Zophobas morio</name>
    <dbReference type="NCBI Taxonomy" id="2755281"/>
    <lineage>
        <taxon>Eukaryota</taxon>
        <taxon>Metazoa</taxon>
        <taxon>Ecdysozoa</taxon>
        <taxon>Arthropoda</taxon>
        <taxon>Hexapoda</taxon>
        <taxon>Insecta</taxon>
        <taxon>Pterygota</taxon>
        <taxon>Neoptera</taxon>
        <taxon>Endopterygota</taxon>
        <taxon>Coleoptera</taxon>
        <taxon>Polyphaga</taxon>
        <taxon>Cucujiformia</taxon>
        <taxon>Tenebrionidae</taxon>
        <taxon>Zophobas</taxon>
    </lineage>
</organism>
<comment type="function">
    <text evidence="8">Glutathione-dependent oxidoreductase that facilitates the maintenance of mitochondrial redox homeostasis upon induction of apoptosis by oxidative stress. Involved in response to hydrogen peroxide and regulation of apoptosis caused by oxidative stress. Acts as a very efficient catalyst of monothiol reactions because of its high affinity for protein glutathione-mixed disulfides. Can receive electrons not only from glutathione (GSH), but also from thioredoxin reductase supporting both monothiol and dithiol reactions. Efficiently catalyzes both glutathionylation and deglutathionylation of mitochondrial complex I, which in turn regulates the superoxide production by the complex. Overexpression decreases the susceptibility to apoptosis and prevents loss of cardiolipin and cytochrome c release.</text>
</comment>
<evidence type="ECO:0000256" key="3">
    <source>
        <dbReference type="ARBA" id="ARBA00022448"/>
    </source>
</evidence>
<dbReference type="EMBL" id="JALNTZ010000007">
    <property type="protein sequence ID" value="KAJ3647259.1"/>
    <property type="molecule type" value="Genomic_DNA"/>
</dbReference>
<dbReference type="PROSITE" id="PS00195">
    <property type="entry name" value="GLUTAREDOXIN_1"/>
    <property type="match status" value="1"/>
</dbReference>
<evidence type="ECO:0000259" key="11">
    <source>
        <dbReference type="Pfam" id="PF00462"/>
    </source>
</evidence>
<proteinExistence type="inferred from homology"/>
<keyword evidence="6" id="KW-0318">Glutathionylation</keyword>
<feature type="domain" description="Glutaredoxin" evidence="11">
    <location>
        <begin position="18"/>
        <end position="80"/>
    </location>
</feature>
<dbReference type="PRINTS" id="PR00160">
    <property type="entry name" value="GLUTAREDOXIN"/>
</dbReference>
<dbReference type="PROSITE" id="PS51354">
    <property type="entry name" value="GLUTAREDOXIN_2"/>
    <property type="match status" value="1"/>
</dbReference>
<keyword evidence="13" id="KW-1185">Reference proteome</keyword>
<dbReference type="InterPro" id="IPR011767">
    <property type="entry name" value="GLR_AS"/>
</dbReference>
<dbReference type="FunFam" id="3.40.30.10:FF:000026">
    <property type="entry name" value="Glutaredoxin 2"/>
    <property type="match status" value="1"/>
</dbReference>
<evidence type="ECO:0000256" key="4">
    <source>
        <dbReference type="ARBA" id="ARBA00022982"/>
    </source>
</evidence>
<comment type="subunit">
    <text evidence="9">Monomer; active form. Homodimer; inactive form. The homodimer is probably linked by 1 2Fe-2S cluster.</text>
</comment>
<dbReference type="InterPro" id="IPR002109">
    <property type="entry name" value="Glutaredoxin"/>
</dbReference>
<keyword evidence="4" id="KW-0249">Electron transport</keyword>
<accession>A0AA38M8V2</accession>
<dbReference type="AlphaFoldDB" id="A0AA38M8V2"/>
<sequence>MSSKKLDLVKKLIESDFVVIFSKTFCPHCNVTKNIFEDIDQNFTAIELDRRKDCEEIQKVLKRITGARTVPRVFVNGVFIGGASDVKELYENGDLLKYLNNYNRT</sequence>
<dbReference type="NCBIfam" id="TIGR02180">
    <property type="entry name" value="GRX_euk"/>
    <property type="match status" value="1"/>
</dbReference>
<dbReference type="SUPFAM" id="SSF52833">
    <property type="entry name" value="Thioredoxin-like"/>
    <property type="match status" value="1"/>
</dbReference>
<evidence type="ECO:0000256" key="10">
    <source>
        <dbReference type="ARBA" id="ARBA00039819"/>
    </source>
</evidence>
<name>A0AA38M8V2_9CUCU</name>
<evidence type="ECO:0000256" key="9">
    <source>
        <dbReference type="ARBA" id="ARBA00038558"/>
    </source>
</evidence>
<keyword evidence="5" id="KW-1015">Disulfide bond</keyword>
<evidence type="ECO:0000256" key="2">
    <source>
        <dbReference type="ARBA" id="ARBA00007787"/>
    </source>
</evidence>